<keyword evidence="4 9" id="KW-1133">Transmembrane helix</keyword>
<dbReference type="OrthoDB" id="2985014at2759"/>
<evidence type="ECO:0000256" key="2">
    <source>
        <dbReference type="ARBA" id="ARBA00022692"/>
    </source>
</evidence>
<accession>S8E1U9</accession>
<evidence type="ECO:0000256" key="6">
    <source>
        <dbReference type="ARBA" id="ARBA00024362"/>
    </source>
</evidence>
<evidence type="ECO:0000256" key="5">
    <source>
        <dbReference type="ARBA" id="ARBA00023136"/>
    </source>
</evidence>
<dbReference type="PANTHER" id="PTHR11662:SF282">
    <property type="entry name" value="ANION TRANSPORTER 5-RELATED"/>
    <property type="match status" value="1"/>
</dbReference>
<feature type="transmembrane region" description="Helical" evidence="9">
    <location>
        <begin position="329"/>
        <end position="348"/>
    </location>
</feature>
<feature type="transmembrane region" description="Helical" evidence="9">
    <location>
        <begin position="74"/>
        <end position="92"/>
    </location>
</feature>
<comment type="similarity">
    <text evidence="7">Belongs to the major facilitator superfamily. Phosphate:H(+) symporter (TC 2.A.1.9) family.</text>
</comment>
<evidence type="ECO:0000256" key="4">
    <source>
        <dbReference type="ARBA" id="ARBA00022989"/>
    </source>
</evidence>
<keyword evidence="2 9" id="KW-0812">Transmembrane</keyword>
<evidence type="ECO:0000256" key="9">
    <source>
        <dbReference type="SAM" id="Phobius"/>
    </source>
</evidence>
<dbReference type="AlphaFoldDB" id="S8E1U9"/>
<comment type="caution">
    <text evidence="11">The sequence shown here is derived from an EMBL/GenBank/DDBJ whole genome shotgun (WGS) entry which is preliminary data.</text>
</comment>
<evidence type="ECO:0000256" key="1">
    <source>
        <dbReference type="ARBA" id="ARBA00004127"/>
    </source>
</evidence>
<dbReference type="PANTHER" id="PTHR11662">
    <property type="entry name" value="SOLUTE CARRIER FAMILY 17"/>
    <property type="match status" value="1"/>
</dbReference>
<evidence type="ECO:0000259" key="10">
    <source>
        <dbReference type="PROSITE" id="PS50850"/>
    </source>
</evidence>
<dbReference type="GO" id="GO:0012505">
    <property type="term" value="C:endomembrane system"/>
    <property type="evidence" value="ECO:0007669"/>
    <property type="project" value="UniProtKB-SubCell"/>
</dbReference>
<evidence type="ECO:0000313" key="12">
    <source>
        <dbReference type="Proteomes" id="UP000015453"/>
    </source>
</evidence>
<reference evidence="11 12" key="1">
    <citation type="journal article" date="2013" name="BMC Genomics">
        <title>The miniature genome of a carnivorous plant Genlisea aurea contains a low number of genes and short non-coding sequences.</title>
        <authorList>
            <person name="Leushkin E.V."/>
            <person name="Sutormin R.A."/>
            <person name="Nabieva E.R."/>
            <person name="Penin A.A."/>
            <person name="Kondrashov A.S."/>
            <person name="Logacheva M.D."/>
        </authorList>
    </citation>
    <scope>NUCLEOTIDE SEQUENCE [LARGE SCALE GENOMIC DNA]</scope>
</reference>
<dbReference type="InterPro" id="IPR011701">
    <property type="entry name" value="MFS"/>
</dbReference>
<protein>
    <recommendedName>
        <fullName evidence="10">Major facilitator superfamily (MFS) profile domain-containing protein</fullName>
    </recommendedName>
</protein>
<gene>
    <name evidence="11" type="ORF">M569_08490</name>
</gene>
<evidence type="ECO:0000256" key="3">
    <source>
        <dbReference type="ARBA" id="ARBA00022729"/>
    </source>
</evidence>
<feature type="non-terminal residue" evidence="11">
    <location>
        <position position="1"/>
    </location>
</feature>
<comment type="similarity">
    <text evidence="6">Belongs to the major facilitator superfamily. Sodium/anion cotransporter (TC 2.A.1.14) family.</text>
</comment>
<sequence>TYFPSRYLIVILTFACTCVCYVERVGFSIAYTAAADAAGVNQSRKGIILAVFYYGYAISQVPGGWAAQKIGGRSVLLLSFVLWSLTCAFVPLDPNRTAVLVTARLLVGASQGFVFPAIHTVLAQWVPQNEKSRSVSLTTSGMYFGAALGMLLLPTLVEVRGPESVFKAEAVMGIAWSLAWFKYAADDPPPSENLRLPINGPAKEKVEDDDGSSRNSSKVPWGLILRSLPVFAIVVNNFTFHYALYVIMNWLPTYFESGLRHSLREMGSSKMMPYLNMFVFSNVGGVVADRLIAKKILSVAGTRKLLNSVGFSVAAVALMSLPSFRTPEGVVACSSVGLGFLALGRAGFAVNHMDIAPRYAGIVMGISNTAGTLAGIVGVDLTGRILESAKASNSDLANADSWRLVFMIPGLLCIVSSVVFVLLARGDRIFE</sequence>
<feature type="transmembrane region" description="Helical" evidence="9">
    <location>
        <begin position="134"/>
        <end position="153"/>
    </location>
</feature>
<comment type="subcellular location">
    <subcellularLocation>
        <location evidence="1">Endomembrane system</location>
        <topology evidence="1">Multi-pass membrane protein</topology>
    </subcellularLocation>
</comment>
<dbReference type="InterPro" id="IPR020846">
    <property type="entry name" value="MFS_dom"/>
</dbReference>
<dbReference type="FunFam" id="1.20.1250.20:FF:000220">
    <property type="entry name" value="Probable anion transporter 7"/>
    <property type="match status" value="1"/>
</dbReference>
<dbReference type="Pfam" id="PF07690">
    <property type="entry name" value="MFS_1"/>
    <property type="match status" value="1"/>
</dbReference>
<dbReference type="InterPro" id="IPR050382">
    <property type="entry name" value="MFS_Na/Anion_cotransporter"/>
</dbReference>
<feature type="transmembrane region" description="Helical" evidence="9">
    <location>
        <begin position="47"/>
        <end position="67"/>
    </location>
</feature>
<proteinExistence type="inferred from homology"/>
<feature type="transmembrane region" description="Helical" evidence="9">
    <location>
        <begin position="401"/>
        <end position="424"/>
    </location>
</feature>
<feature type="domain" description="Major facilitator superfamily (MFS) profile" evidence="10">
    <location>
        <begin position="1"/>
        <end position="428"/>
    </location>
</feature>
<dbReference type="Proteomes" id="UP000015453">
    <property type="component" value="Unassembled WGS sequence"/>
</dbReference>
<dbReference type="CDD" id="cd17380">
    <property type="entry name" value="MFS_SLC17A9_like"/>
    <property type="match status" value="1"/>
</dbReference>
<dbReference type="FunFam" id="1.20.1250.20:FF:000199">
    <property type="entry name" value="Probable anion transporter 7"/>
    <property type="match status" value="1"/>
</dbReference>
<keyword evidence="12" id="KW-1185">Reference proteome</keyword>
<evidence type="ECO:0000313" key="11">
    <source>
        <dbReference type="EMBL" id="EPS66287.1"/>
    </source>
</evidence>
<name>S8E1U9_9LAMI</name>
<dbReference type="InterPro" id="IPR036259">
    <property type="entry name" value="MFS_trans_sf"/>
</dbReference>
<dbReference type="Gene3D" id="1.20.1250.20">
    <property type="entry name" value="MFS general substrate transporter like domains"/>
    <property type="match status" value="2"/>
</dbReference>
<dbReference type="SUPFAM" id="SSF103473">
    <property type="entry name" value="MFS general substrate transporter"/>
    <property type="match status" value="1"/>
</dbReference>
<feature type="transmembrane region" description="Helical" evidence="9">
    <location>
        <begin position="305"/>
        <end position="323"/>
    </location>
</feature>
<feature type="transmembrane region" description="Helical" evidence="9">
    <location>
        <begin position="271"/>
        <end position="293"/>
    </location>
</feature>
<dbReference type="InterPro" id="IPR044777">
    <property type="entry name" value="SLC17A9-like"/>
</dbReference>
<dbReference type="GO" id="GO:0005315">
    <property type="term" value="F:phosphate transmembrane transporter activity"/>
    <property type="evidence" value="ECO:0007669"/>
    <property type="project" value="UniProtKB-ARBA"/>
</dbReference>
<feature type="region of interest" description="Disordered" evidence="8">
    <location>
        <begin position="192"/>
        <end position="216"/>
    </location>
</feature>
<keyword evidence="3" id="KW-0732">Signal</keyword>
<evidence type="ECO:0000256" key="7">
    <source>
        <dbReference type="ARBA" id="ARBA00044504"/>
    </source>
</evidence>
<organism evidence="11 12">
    <name type="scientific">Genlisea aurea</name>
    <dbReference type="NCBI Taxonomy" id="192259"/>
    <lineage>
        <taxon>Eukaryota</taxon>
        <taxon>Viridiplantae</taxon>
        <taxon>Streptophyta</taxon>
        <taxon>Embryophyta</taxon>
        <taxon>Tracheophyta</taxon>
        <taxon>Spermatophyta</taxon>
        <taxon>Magnoliopsida</taxon>
        <taxon>eudicotyledons</taxon>
        <taxon>Gunneridae</taxon>
        <taxon>Pentapetalae</taxon>
        <taxon>asterids</taxon>
        <taxon>lamiids</taxon>
        <taxon>Lamiales</taxon>
        <taxon>Lentibulariaceae</taxon>
        <taxon>Genlisea</taxon>
    </lineage>
</organism>
<feature type="transmembrane region" description="Helical" evidence="9">
    <location>
        <begin position="360"/>
        <end position="381"/>
    </location>
</feature>
<keyword evidence="5 9" id="KW-0472">Membrane</keyword>
<evidence type="ECO:0000256" key="8">
    <source>
        <dbReference type="SAM" id="MobiDB-lite"/>
    </source>
</evidence>
<feature type="transmembrane region" description="Helical" evidence="9">
    <location>
        <begin position="98"/>
        <end position="122"/>
    </location>
</feature>
<feature type="transmembrane region" description="Helical" evidence="9">
    <location>
        <begin position="223"/>
        <end position="251"/>
    </location>
</feature>
<dbReference type="EMBL" id="AUSU01003755">
    <property type="protein sequence ID" value="EPS66287.1"/>
    <property type="molecule type" value="Genomic_DNA"/>
</dbReference>
<dbReference type="PROSITE" id="PS50850">
    <property type="entry name" value="MFS"/>
    <property type="match status" value="1"/>
</dbReference>